<dbReference type="PANTHER" id="PTHR10460">
    <property type="entry name" value="ABL INTERACTOR FAMILY MEMBER"/>
    <property type="match status" value="1"/>
</dbReference>
<dbReference type="InterPro" id="IPR028457">
    <property type="entry name" value="ABI"/>
</dbReference>
<accession>A0A834ZL34</accession>
<evidence type="ECO:0000256" key="1">
    <source>
        <dbReference type="ARBA" id="ARBA00010020"/>
    </source>
</evidence>
<dbReference type="AlphaFoldDB" id="A0A834ZL34"/>
<dbReference type="Proteomes" id="UP000655225">
    <property type="component" value="Unassembled WGS sequence"/>
</dbReference>
<dbReference type="Gene3D" id="6.10.140.1620">
    <property type="match status" value="1"/>
</dbReference>
<keyword evidence="5" id="KW-1185">Reference proteome</keyword>
<evidence type="ECO:0000256" key="3">
    <source>
        <dbReference type="SAM" id="MobiDB-lite"/>
    </source>
</evidence>
<protein>
    <submittedName>
        <fullName evidence="4">Uncharacterized protein</fullName>
    </submittedName>
</protein>
<comment type="similarity">
    <text evidence="1">Belongs to the ABI family.</text>
</comment>
<feature type="region of interest" description="Disordered" evidence="3">
    <location>
        <begin position="80"/>
        <end position="101"/>
    </location>
</feature>
<evidence type="ECO:0000313" key="4">
    <source>
        <dbReference type="EMBL" id="KAF8407063.1"/>
    </source>
</evidence>
<organism evidence="4 5">
    <name type="scientific">Tetracentron sinense</name>
    <name type="common">Spur-leaf</name>
    <dbReference type="NCBI Taxonomy" id="13715"/>
    <lineage>
        <taxon>Eukaryota</taxon>
        <taxon>Viridiplantae</taxon>
        <taxon>Streptophyta</taxon>
        <taxon>Embryophyta</taxon>
        <taxon>Tracheophyta</taxon>
        <taxon>Spermatophyta</taxon>
        <taxon>Magnoliopsida</taxon>
        <taxon>Trochodendrales</taxon>
        <taxon>Trochodendraceae</taxon>
        <taxon>Tetracentron</taxon>
    </lineage>
</organism>
<dbReference type="PANTHER" id="PTHR10460:SF11">
    <property type="entry name" value="PROTEIN ABIL5-RELATED"/>
    <property type="match status" value="1"/>
</dbReference>
<evidence type="ECO:0000313" key="5">
    <source>
        <dbReference type="Proteomes" id="UP000655225"/>
    </source>
</evidence>
<comment type="function">
    <text evidence="2">Involved in regulation of actin and microtubule organization. Part of a WAVE complex that activates the Arp2/3 complex.</text>
</comment>
<name>A0A834ZL34_TETSI</name>
<proteinExistence type="inferred from homology"/>
<gene>
    <name evidence="4" type="ORF">HHK36_006188</name>
</gene>
<feature type="region of interest" description="Disordered" evidence="3">
    <location>
        <begin position="295"/>
        <end position="328"/>
    </location>
</feature>
<dbReference type="OrthoDB" id="2159336at2759"/>
<sequence length="346" mass="38640">MQCAVVAHGGAAQVRGKSWGSFRMTLGFAGDAHKGREEAQAFVFATGIQTGGFVDDWRGCGGVVFIEGGYGNTPDISIRVDRGSERRRGHPRSVPELAGGRPLAQAGTRYGGEELRDLRSQLHYAADYCEMAFFKAKQKKMVMENTKEYICRAVVTVVDHLGSASANLESRLSQNNEFSETELRINCLKQKLLLCEQYTHKLDLNNVRWDANYPRYHPRYISAIRNPEKSNGVLREADDSVAADIMYKYKLDKKEEVPLFLYTTYAQKPSLAKISTSDTGAKKLGTNSGFELSTLLPIRDSPSTPSKARRPFNFQGTRKLGRGAVDRKPVQRSDFLSLLKRSNRTI</sequence>
<dbReference type="OMA" id="NPKFHFQ"/>
<dbReference type="EMBL" id="JABCRI010000004">
    <property type="protein sequence ID" value="KAF8407063.1"/>
    <property type="molecule type" value="Genomic_DNA"/>
</dbReference>
<evidence type="ECO:0000256" key="2">
    <source>
        <dbReference type="ARBA" id="ARBA00025223"/>
    </source>
</evidence>
<reference evidence="4 5" key="1">
    <citation type="submission" date="2020-04" db="EMBL/GenBank/DDBJ databases">
        <title>Plant Genome Project.</title>
        <authorList>
            <person name="Zhang R.-G."/>
        </authorList>
    </citation>
    <scope>NUCLEOTIDE SEQUENCE [LARGE SCALE GENOMIC DNA]</scope>
    <source>
        <strain evidence="4">YNK0</strain>
        <tissue evidence="4">Leaf</tissue>
    </source>
</reference>
<comment type="caution">
    <text evidence="4">The sequence shown here is derived from an EMBL/GenBank/DDBJ whole genome shotgun (WGS) entry which is preliminary data.</text>
</comment>